<dbReference type="STRING" id="388950.GCA_001611675_01717"/>
<dbReference type="Pfam" id="PF00582">
    <property type="entry name" value="Usp"/>
    <property type="match status" value="1"/>
</dbReference>
<feature type="transmembrane region" description="Helical" evidence="8">
    <location>
        <begin position="127"/>
        <end position="146"/>
    </location>
</feature>
<protein>
    <submittedName>
        <fullName evidence="11">Transporter, CPA2 family</fullName>
    </submittedName>
</protein>
<gene>
    <name evidence="11" type="ORF">SAMN04487941_1826</name>
</gene>
<evidence type="ECO:0000256" key="5">
    <source>
        <dbReference type="ARBA" id="ARBA00022989"/>
    </source>
</evidence>
<feature type="transmembrane region" description="Helical" evidence="8">
    <location>
        <begin position="341"/>
        <end position="363"/>
    </location>
</feature>
<dbReference type="Proteomes" id="UP000182491">
    <property type="component" value="Unassembled WGS sequence"/>
</dbReference>
<evidence type="ECO:0000256" key="8">
    <source>
        <dbReference type="SAM" id="Phobius"/>
    </source>
</evidence>
<dbReference type="AlphaFoldDB" id="A0A1I7I0S5"/>
<feature type="transmembrane region" description="Helical" evidence="8">
    <location>
        <begin position="68"/>
        <end position="87"/>
    </location>
</feature>
<feature type="transmembrane region" description="Helical" evidence="8">
    <location>
        <begin position="99"/>
        <end position="121"/>
    </location>
</feature>
<dbReference type="InterPro" id="IPR038770">
    <property type="entry name" value="Na+/solute_symporter_sf"/>
</dbReference>
<evidence type="ECO:0000313" key="11">
    <source>
        <dbReference type="EMBL" id="SFU66569.1"/>
    </source>
</evidence>
<keyword evidence="2" id="KW-0813">Transport</keyword>
<evidence type="ECO:0000256" key="3">
    <source>
        <dbReference type="ARBA" id="ARBA00022449"/>
    </source>
</evidence>
<reference evidence="12" key="1">
    <citation type="submission" date="2016-10" db="EMBL/GenBank/DDBJ databases">
        <authorList>
            <person name="Varghese N."/>
        </authorList>
    </citation>
    <scope>NUCLEOTIDE SEQUENCE [LARGE SCALE GENOMIC DNA]</scope>
    <source>
        <strain evidence="12">DSM 18820</strain>
    </source>
</reference>
<feature type="transmembrane region" description="Helical" evidence="8">
    <location>
        <begin position="158"/>
        <end position="179"/>
    </location>
</feature>
<feature type="domain" description="UspA" evidence="9">
    <location>
        <begin position="412"/>
        <end position="540"/>
    </location>
</feature>
<feature type="transmembrane region" description="Helical" evidence="8">
    <location>
        <begin position="43"/>
        <end position="62"/>
    </location>
</feature>
<name>A0A1I7I0S5_9BACT</name>
<dbReference type="GO" id="GO:1902600">
    <property type="term" value="P:proton transmembrane transport"/>
    <property type="evidence" value="ECO:0007669"/>
    <property type="project" value="InterPro"/>
</dbReference>
<keyword evidence="4 8" id="KW-0812">Transmembrane</keyword>
<evidence type="ECO:0000256" key="4">
    <source>
        <dbReference type="ARBA" id="ARBA00022692"/>
    </source>
</evidence>
<dbReference type="InterPro" id="IPR006016">
    <property type="entry name" value="UspA"/>
</dbReference>
<dbReference type="GO" id="GO:0015297">
    <property type="term" value="F:antiporter activity"/>
    <property type="evidence" value="ECO:0007669"/>
    <property type="project" value="UniProtKB-KW"/>
</dbReference>
<feature type="domain" description="Cation/H+ exchanger transmembrane" evidence="10">
    <location>
        <begin position="27"/>
        <end position="389"/>
    </location>
</feature>
<dbReference type="PANTHER" id="PTHR43562">
    <property type="entry name" value="NAPA-TYPE SODIUM/HYDROGEN ANTIPORTER"/>
    <property type="match status" value="1"/>
</dbReference>
<keyword evidence="5 8" id="KW-1133">Transmembrane helix</keyword>
<feature type="transmembrane region" description="Helical" evidence="8">
    <location>
        <begin position="369"/>
        <end position="388"/>
    </location>
</feature>
<evidence type="ECO:0000256" key="2">
    <source>
        <dbReference type="ARBA" id="ARBA00022448"/>
    </source>
</evidence>
<organism evidence="11 12">
    <name type="scientific">Pontibacter akesuensis</name>
    <dbReference type="NCBI Taxonomy" id="388950"/>
    <lineage>
        <taxon>Bacteria</taxon>
        <taxon>Pseudomonadati</taxon>
        <taxon>Bacteroidota</taxon>
        <taxon>Cytophagia</taxon>
        <taxon>Cytophagales</taxon>
        <taxon>Hymenobacteraceae</taxon>
        <taxon>Pontibacter</taxon>
    </lineage>
</organism>
<keyword evidence="7 8" id="KW-0472">Membrane</keyword>
<dbReference type="OrthoDB" id="9793589at2"/>
<comment type="subcellular location">
    <subcellularLocation>
        <location evidence="1">Membrane</location>
        <topology evidence="1">Multi-pass membrane protein</topology>
    </subcellularLocation>
</comment>
<feature type="transmembrane region" description="Helical" evidence="8">
    <location>
        <begin position="226"/>
        <end position="242"/>
    </location>
</feature>
<feature type="transmembrane region" description="Helical" evidence="8">
    <location>
        <begin position="307"/>
        <end position="329"/>
    </location>
</feature>
<feature type="transmembrane region" description="Helical" evidence="8">
    <location>
        <begin position="191"/>
        <end position="214"/>
    </location>
</feature>
<dbReference type="RefSeq" id="WP_068837758.1">
    <property type="nucleotide sequence ID" value="NZ_BMXC01000002.1"/>
</dbReference>
<sequence length="690" mass="76045">MNLNLEQLFPEYFPIKDPVLIFSLVLFIILLAPVVLQKLKIPSIIGLILAGVAVGPNGFNMLSRDEGIVLFGTVGLLYIMFLAGLEIDLNDFKKNRNKSVVFGLITFTIPMILGTLVSYYLLEFSLMSSLLLASMFASHTLLAYPIASRLGIAKNKAVNITVGGTIITDTAALLVLAVIAGASTGELNGTFWIRLVISLLIFSFIVLWIFPRVTRWFLKNYDTDPVAHYIFVLAMVFLAAFLAELAGVEPIIGAFLAGLALNRLIPHSSPLMNRIEFVGNALFIPFFLISVGMLVNLRVLFRGPEALIVAAAMIVVAVVAKWLAAFITQKGFGFTKTERQLMFGLSSAQAAATLAAVLIGYRLELLNENVLNGTILMILVTCIISSFVTEKAAVKQAIFDDEQGPDVANVPERILVPISDADADTLEQLVDLAVLLKNPTAAAPIYPLIVVKDNYQSKEKLIESNKLLEKAELHAAATATDVDVLTRVDLNITNGILRAIKDQMITEVVMGWNGKITAKDRIFGSVLDNLLLKTGEMVFVAKLVQPVNTIASIKVVVPSRAEYEPGFACWIKRIHTLAKQTSAPLAFYGREFTHTRIKKVLEKDNVSMEVQYIQFDDWKNLNTLKLDLEKDDLLVIVSARLGSISYHSYLPDVPMQLSKHFRVHNFVVIYPEQHGIKLVPDPRVTAVSAY</sequence>
<dbReference type="SUPFAM" id="SSF52402">
    <property type="entry name" value="Adenine nucleotide alpha hydrolases-like"/>
    <property type="match status" value="1"/>
</dbReference>
<evidence type="ECO:0000256" key="6">
    <source>
        <dbReference type="ARBA" id="ARBA00023065"/>
    </source>
</evidence>
<dbReference type="Gene3D" id="1.20.1530.20">
    <property type="match status" value="1"/>
</dbReference>
<keyword evidence="12" id="KW-1185">Reference proteome</keyword>
<dbReference type="InterPro" id="IPR014729">
    <property type="entry name" value="Rossmann-like_a/b/a_fold"/>
</dbReference>
<dbReference type="Pfam" id="PF00999">
    <property type="entry name" value="Na_H_Exchanger"/>
    <property type="match status" value="1"/>
</dbReference>
<keyword evidence="3" id="KW-0050">Antiport</keyword>
<evidence type="ECO:0000256" key="7">
    <source>
        <dbReference type="ARBA" id="ARBA00023136"/>
    </source>
</evidence>
<evidence type="ECO:0000259" key="10">
    <source>
        <dbReference type="Pfam" id="PF00999"/>
    </source>
</evidence>
<dbReference type="EMBL" id="FPCA01000002">
    <property type="protein sequence ID" value="SFU66569.1"/>
    <property type="molecule type" value="Genomic_DNA"/>
</dbReference>
<keyword evidence="6" id="KW-0406">Ion transport</keyword>
<feature type="transmembrane region" description="Helical" evidence="8">
    <location>
        <begin position="277"/>
        <end position="301"/>
    </location>
</feature>
<dbReference type="Gene3D" id="3.40.50.620">
    <property type="entry name" value="HUPs"/>
    <property type="match status" value="1"/>
</dbReference>
<dbReference type="InterPro" id="IPR006153">
    <property type="entry name" value="Cation/H_exchanger_TM"/>
</dbReference>
<proteinExistence type="predicted"/>
<accession>A0A1I7I0S5</accession>
<evidence type="ECO:0000313" key="12">
    <source>
        <dbReference type="Proteomes" id="UP000182491"/>
    </source>
</evidence>
<feature type="transmembrane region" description="Helical" evidence="8">
    <location>
        <begin position="20"/>
        <end position="36"/>
    </location>
</feature>
<evidence type="ECO:0000256" key="1">
    <source>
        <dbReference type="ARBA" id="ARBA00004141"/>
    </source>
</evidence>
<dbReference type="GO" id="GO:0016020">
    <property type="term" value="C:membrane"/>
    <property type="evidence" value="ECO:0007669"/>
    <property type="project" value="UniProtKB-SubCell"/>
</dbReference>
<evidence type="ECO:0000259" key="9">
    <source>
        <dbReference type="Pfam" id="PF00582"/>
    </source>
</evidence>
<dbReference type="PANTHER" id="PTHR43562:SF4">
    <property type="entry name" value="NA(+)_H(+) ANTIPORTER NHAS5"/>
    <property type="match status" value="1"/>
</dbReference>